<keyword evidence="1" id="KW-0456">Lyase</keyword>
<evidence type="ECO:0000313" key="2">
    <source>
        <dbReference type="Proteomes" id="UP000271590"/>
    </source>
</evidence>
<reference evidence="1 2" key="1">
    <citation type="submission" date="2018-11" db="EMBL/GenBank/DDBJ databases">
        <title>The genome of Variovorax sp T529.</title>
        <authorList>
            <person name="Gao J."/>
        </authorList>
    </citation>
    <scope>NUCLEOTIDE SEQUENCE [LARGE SCALE GENOMIC DNA]</scope>
    <source>
        <strain evidence="1 2">T529</strain>
    </source>
</reference>
<gene>
    <name evidence="1" type="primary">phnG</name>
    <name evidence="1" type="ORF">EH244_18995</name>
</gene>
<dbReference type="GO" id="GO:0015716">
    <property type="term" value="P:organic phosphonate transport"/>
    <property type="evidence" value="ECO:0007669"/>
    <property type="project" value="InterPro"/>
</dbReference>
<proteinExistence type="predicted"/>
<organism evidence="1 2">
    <name type="scientific">Variovorax beijingensis</name>
    <dbReference type="NCBI Taxonomy" id="2496117"/>
    <lineage>
        <taxon>Bacteria</taxon>
        <taxon>Pseudomonadati</taxon>
        <taxon>Pseudomonadota</taxon>
        <taxon>Betaproteobacteria</taxon>
        <taxon>Burkholderiales</taxon>
        <taxon>Comamonadaceae</taxon>
        <taxon>Variovorax</taxon>
    </lineage>
</organism>
<dbReference type="InterPro" id="IPR009609">
    <property type="entry name" value="Phosphonate_metab_PhnG"/>
</dbReference>
<dbReference type="RefSeq" id="WP_124959924.1">
    <property type="nucleotide sequence ID" value="NZ_RQXU01000011.1"/>
</dbReference>
<dbReference type="Pfam" id="PF06754">
    <property type="entry name" value="PhnG"/>
    <property type="match status" value="1"/>
</dbReference>
<dbReference type="NCBIfam" id="TIGR03293">
    <property type="entry name" value="PhnG_redo"/>
    <property type="match status" value="1"/>
</dbReference>
<evidence type="ECO:0000313" key="1">
    <source>
        <dbReference type="EMBL" id="RRH86707.1"/>
    </source>
</evidence>
<dbReference type="GO" id="GO:0019634">
    <property type="term" value="P:organic phosphonate metabolic process"/>
    <property type="evidence" value="ECO:0007669"/>
    <property type="project" value="InterPro"/>
</dbReference>
<dbReference type="Proteomes" id="UP000271590">
    <property type="component" value="Unassembled WGS sequence"/>
</dbReference>
<dbReference type="AlphaFoldDB" id="A0A3P3EK49"/>
<protein>
    <submittedName>
        <fullName evidence="1">Phosphonate C-P lyase system protein PhnG</fullName>
    </submittedName>
</protein>
<dbReference type="EMBL" id="RQXU01000011">
    <property type="protein sequence ID" value="RRH86707.1"/>
    <property type="molecule type" value="Genomic_DNA"/>
</dbReference>
<accession>A0A3P3EK49</accession>
<dbReference type="GO" id="GO:0016829">
    <property type="term" value="F:lyase activity"/>
    <property type="evidence" value="ECO:0007669"/>
    <property type="project" value="UniProtKB-KW"/>
</dbReference>
<sequence length="172" mass="18295">MFHAFDTEPAARPLRRAQWLAMLARAPVSLLEPALAQHAETPPQWLRAPETGLVMVQGRAGGTGERFNLGEVTVTRCALRLGGAAPQPGAAVGVAYVLGRSHRHAQLAAVADALLQDPAQQAALDARLLAPVRAHLSALRAQRHARAQASKVEFFTVAREAGGADMDEDDSE</sequence>
<comment type="caution">
    <text evidence="1">The sequence shown here is derived from an EMBL/GenBank/DDBJ whole genome shotgun (WGS) entry which is preliminary data.</text>
</comment>
<name>A0A3P3EK49_9BURK</name>